<keyword evidence="4" id="KW-0472">Membrane</keyword>
<accession>A0A1G8HQY0</accession>
<dbReference type="PIRSF" id="PIRSF037434">
    <property type="entry name" value="STHK_ChrS"/>
    <property type="match status" value="1"/>
</dbReference>
<sequence>MDAAPADGDSLDGVHRPALDPVFAGIRTSLHLLVVTLAGIVFVRAIVQDAQYMPVIAALSILFVAVYLAGASQPVSRPGVWWWLALLTALWVGLTFLAGDSAYIVFGLFFLYLHLLPRLWGLLAVAASTTVAVVGAAMHNGWSVAGIVGPVIGALVAVGIAAGYQALFREAAERQQLIEELMRTRAELAARERAAGTAAERERLAGDIHDTVAQGLSSIQLLLHAAERAAPDHPALERIRLARETAAQSLDETRQLIGDLTPAALDGQSLADALERICRQAATETLDTAFVVEGAAVRLPMPVEAALVRIAQGAVSNVVRHAGAARMAVTLTYSVDTVTLDVVDDGIGFDVDVIGRCPEEPAGPTSVSFGLASTRRRVEALHGTMSVESEPGLTAVAVSFPIGEES</sequence>
<evidence type="ECO:0000256" key="1">
    <source>
        <dbReference type="ARBA" id="ARBA00022679"/>
    </source>
</evidence>
<proteinExistence type="predicted"/>
<dbReference type="Pfam" id="PF02518">
    <property type="entry name" value="HATPase_c"/>
    <property type="match status" value="1"/>
</dbReference>
<dbReference type="PROSITE" id="PS50109">
    <property type="entry name" value="HIS_KIN"/>
    <property type="match status" value="1"/>
</dbReference>
<dbReference type="Gene3D" id="3.30.565.10">
    <property type="entry name" value="Histidine kinase-like ATPase, C-terminal domain"/>
    <property type="match status" value="1"/>
</dbReference>
<keyword evidence="2 5" id="KW-0418">Kinase</keyword>
<dbReference type="GO" id="GO:0000155">
    <property type="term" value="F:phosphorelay sensor kinase activity"/>
    <property type="evidence" value="ECO:0007669"/>
    <property type="project" value="InterPro"/>
</dbReference>
<dbReference type="Gene3D" id="1.20.5.1930">
    <property type="match status" value="1"/>
</dbReference>
<keyword evidence="6" id="KW-1185">Reference proteome</keyword>
<gene>
    <name evidence="5" type="ORF">SAMN05444695_10541</name>
</gene>
<dbReference type="OrthoDB" id="144293at2"/>
<dbReference type="SUPFAM" id="SSF55874">
    <property type="entry name" value="ATPase domain of HSP90 chaperone/DNA topoisomerase II/histidine kinase"/>
    <property type="match status" value="1"/>
</dbReference>
<name>A0A1G8HQY0_9NOCA</name>
<evidence type="ECO:0000313" key="5">
    <source>
        <dbReference type="EMBL" id="SDI09087.1"/>
    </source>
</evidence>
<organism evidence="5 6">
    <name type="scientific">Rhodococcus triatomae</name>
    <dbReference type="NCBI Taxonomy" id="300028"/>
    <lineage>
        <taxon>Bacteria</taxon>
        <taxon>Bacillati</taxon>
        <taxon>Actinomycetota</taxon>
        <taxon>Actinomycetes</taxon>
        <taxon>Mycobacteriales</taxon>
        <taxon>Nocardiaceae</taxon>
        <taxon>Rhodococcus</taxon>
    </lineage>
</organism>
<dbReference type="InterPro" id="IPR005467">
    <property type="entry name" value="His_kinase_dom"/>
</dbReference>
<reference evidence="5 6" key="1">
    <citation type="submission" date="2016-10" db="EMBL/GenBank/DDBJ databases">
        <authorList>
            <person name="de Groot N.N."/>
        </authorList>
    </citation>
    <scope>NUCLEOTIDE SEQUENCE [LARGE SCALE GENOMIC DNA]</scope>
    <source>
        <strain evidence="5 6">DSM 44892</strain>
    </source>
</reference>
<dbReference type="InterPro" id="IPR017205">
    <property type="entry name" value="Sig_transdc_His_kinase_ChrS"/>
</dbReference>
<feature type="transmembrane region" description="Helical" evidence="4">
    <location>
        <begin position="81"/>
        <end position="112"/>
    </location>
</feature>
<dbReference type="AlphaFoldDB" id="A0A1G8HQY0"/>
<feature type="transmembrane region" description="Helical" evidence="4">
    <location>
        <begin position="50"/>
        <end position="69"/>
    </location>
</feature>
<evidence type="ECO:0000256" key="3">
    <source>
        <dbReference type="ARBA" id="ARBA00023012"/>
    </source>
</evidence>
<feature type="transmembrane region" description="Helical" evidence="4">
    <location>
        <begin position="144"/>
        <end position="167"/>
    </location>
</feature>
<dbReference type="RefSeq" id="WP_072737499.1">
    <property type="nucleotide sequence ID" value="NZ_CP048814.1"/>
</dbReference>
<dbReference type="PANTHER" id="PTHR24421:SF62">
    <property type="entry name" value="SENSORY TRANSDUCTION HISTIDINE KINASE"/>
    <property type="match status" value="1"/>
</dbReference>
<evidence type="ECO:0000256" key="4">
    <source>
        <dbReference type="SAM" id="Phobius"/>
    </source>
</evidence>
<dbReference type="InterPro" id="IPR011712">
    <property type="entry name" value="Sig_transdc_His_kin_sub3_dim/P"/>
</dbReference>
<feature type="transmembrane region" description="Helical" evidence="4">
    <location>
        <begin position="22"/>
        <end position="43"/>
    </location>
</feature>
<evidence type="ECO:0000256" key="2">
    <source>
        <dbReference type="ARBA" id="ARBA00022777"/>
    </source>
</evidence>
<dbReference type="SMART" id="SM00387">
    <property type="entry name" value="HATPase_c"/>
    <property type="match status" value="1"/>
</dbReference>
<dbReference type="EMBL" id="FNDN01000005">
    <property type="protein sequence ID" value="SDI09087.1"/>
    <property type="molecule type" value="Genomic_DNA"/>
</dbReference>
<dbReference type="InterPro" id="IPR036890">
    <property type="entry name" value="HATPase_C_sf"/>
</dbReference>
<keyword evidence="3" id="KW-0902">Two-component regulatory system</keyword>
<evidence type="ECO:0000313" key="6">
    <source>
        <dbReference type="Proteomes" id="UP000183263"/>
    </source>
</evidence>
<keyword evidence="4" id="KW-0812">Transmembrane</keyword>
<protein>
    <submittedName>
        <fullName evidence="5">Signal transduction histidine kinase</fullName>
    </submittedName>
</protein>
<dbReference type="CDD" id="cd16917">
    <property type="entry name" value="HATPase_UhpB-NarQ-NarX-like"/>
    <property type="match status" value="1"/>
</dbReference>
<feature type="transmembrane region" description="Helical" evidence="4">
    <location>
        <begin position="119"/>
        <end position="138"/>
    </location>
</feature>
<keyword evidence="4" id="KW-1133">Transmembrane helix</keyword>
<dbReference type="Proteomes" id="UP000183263">
    <property type="component" value="Unassembled WGS sequence"/>
</dbReference>
<dbReference type="GO" id="GO:0016020">
    <property type="term" value="C:membrane"/>
    <property type="evidence" value="ECO:0007669"/>
    <property type="project" value="InterPro"/>
</dbReference>
<dbReference type="InterPro" id="IPR003594">
    <property type="entry name" value="HATPase_dom"/>
</dbReference>
<dbReference type="InterPro" id="IPR050482">
    <property type="entry name" value="Sensor_HK_TwoCompSys"/>
</dbReference>
<dbReference type="GO" id="GO:0046983">
    <property type="term" value="F:protein dimerization activity"/>
    <property type="evidence" value="ECO:0007669"/>
    <property type="project" value="InterPro"/>
</dbReference>
<dbReference type="Pfam" id="PF07730">
    <property type="entry name" value="HisKA_3"/>
    <property type="match status" value="1"/>
</dbReference>
<dbReference type="PANTHER" id="PTHR24421">
    <property type="entry name" value="NITRATE/NITRITE SENSOR PROTEIN NARX-RELATED"/>
    <property type="match status" value="1"/>
</dbReference>
<keyword evidence="1" id="KW-0808">Transferase</keyword>